<dbReference type="Gene3D" id="3.40.50.1970">
    <property type="match status" value="1"/>
</dbReference>
<dbReference type="GO" id="GO:0000166">
    <property type="term" value="F:nucleotide binding"/>
    <property type="evidence" value="ECO:0007669"/>
    <property type="project" value="UniProtKB-KW"/>
</dbReference>
<keyword evidence="13" id="KW-0547">Nucleotide-binding</keyword>
<evidence type="ECO:0000256" key="18">
    <source>
        <dbReference type="ARBA" id="ARBA00023285"/>
    </source>
</evidence>
<evidence type="ECO:0000256" key="8">
    <source>
        <dbReference type="ARBA" id="ARBA00013031"/>
    </source>
</evidence>
<keyword evidence="16" id="KW-0057">Aromatic amino acid biosynthesis</keyword>
<comment type="catalytic activity">
    <reaction evidence="1">
        <text>7-phospho-2-dehydro-3-deoxy-D-arabino-heptonate = 3-dehydroquinate + phosphate</text>
        <dbReference type="Rhea" id="RHEA:21968"/>
        <dbReference type="ChEBI" id="CHEBI:32364"/>
        <dbReference type="ChEBI" id="CHEBI:43474"/>
        <dbReference type="ChEBI" id="CHEBI:58394"/>
        <dbReference type="EC" id="4.2.3.4"/>
    </reaction>
</comment>
<organism evidence="22 23">
    <name type="scientific">Breznakibacter xylanolyticus</name>
    <dbReference type="NCBI Taxonomy" id="990"/>
    <lineage>
        <taxon>Bacteria</taxon>
        <taxon>Pseudomonadati</taxon>
        <taxon>Bacteroidota</taxon>
        <taxon>Bacteroidia</taxon>
        <taxon>Marinilabiliales</taxon>
        <taxon>Marinilabiliaceae</taxon>
        <taxon>Breznakibacter</taxon>
    </lineage>
</organism>
<name>A0A2W7NM36_9BACT</name>
<evidence type="ECO:0000256" key="3">
    <source>
        <dbReference type="ARBA" id="ARBA00001941"/>
    </source>
</evidence>
<evidence type="ECO:0000256" key="4">
    <source>
        <dbReference type="ARBA" id="ARBA00003485"/>
    </source>
</evidence>
<keyword evidence="11" id="KW-0028">Amino-acid biosynthesis</keyword>
<dbReference type="GO" id="GO:0046872">
    <property type="term" value="F:metal ion binding"/>
    <property type="evidence" value="ECO:0007669"/>
    <property type="project" value="UniProtKB-KW"/>
</dbReference>
<keyword evidence="23" id="KW-1185">Reference proteome</keyword>
<comment type="subcellular location">
    <subcellularLocation>
        <location evidence="5">Cytoplasm</location>
    </subcellularLocation>
</comment>
<dbReference type="InterPro" id="IPR050071">
    <property type="entry name" value="Dehydroquinate_synthase"/>
</dbReference>
<dbReference type="PANTHER" id="PTHR43622">
    <property type="entry name" value="3-DEHYDROQUINATE SYNTHASE"/>
    <property type="match status" value="1"/>
</dbReference>
<gene>
    <name evidence="22" type="ORF">LX69_00034</name>
</gene>
<dbReference type="AlphaFoldDB" id="A0A2W7NM36"/>
<accession>A0A2W7NM36</accession>
<protein>
    <recommendedName>
        <fullName evidence="9 19">3-dehydroquinate synthase</fullName>
        <ecNumber evidence="8 19">4.2.3.4</ecNumber>
    </recommendedName>
</protein>
<dbReference type="InterPro" id="IPR056179">
    <property type="entry name" value="DHQS_C"/>
</dbReference>
<dbReference type="EMBL" id="QKZK01000001">
    <property type="protein sequence ID" value="PZX20613.1"/>
    <property type="molecule type" value="Genomic_DNA"/>
</dbReference>
<comment type="caution">
    <text evidence="22">The sequence shown here is derived from an EMBL/GenBank/DDBJ whole genome shotgun (WGS) entry which is preliminary data.</text>
</comment>
<evidence type="ECO:0000256" key="6">
    <source>
        <dbReference type="ARBA" id="ARBA00004661"/>
    </source>
</evidence>
<keyword evidence="10" id="KW-0963">Cytoplasm</keyword>
<evidence type="ECO:0000256" key="11">
    <source>
        <dbReference type="ARBA" id="ARBA00022605"/>
    </source>
</evidence>
<dbReference type="SUPFAM" id="SSF56796">
    <property type="entry name" value="Dehydroquinate synthase-like"/>
    <property type="match status" value="1"/>
</dbReference>
<evidence type="ECO:0000256" key="7">
    <source>
        <dbReference type="ARBA" id="ARBA00005412"/>
    </source>
</evidence>
<keyword evidence="17" id="KW-0456">Lyase</keyword>
<evidence type="ECO:0000256" key="19">
    <source>
        <dbReference type="NCBIfam" id="TIGR01357"/>
    </source>
</evidence>
<dbReference type="GO" id="GO:0009073">
    <property type="term" value="P:aromatic amino acid family biosynthetic process"/>
    <property type="evidence" value="ECO:0007669"/>
    <property type="project" value="UniProtKB-KW"/>
</dbReference>
<dbReference type="GO" id="GO:0009423">
    <property type="term" value="P:chorismate biosynthetic process"/>
    <property type="evidence" value="ECO:0007669"/>
    <property type="project" value="UniProtKB-UniRule"/>
</dbReference>
<comment type="similarity">
    <text evidence="7">Belongs to the sugar phosphate cyclases superfamily. Dehydroquinate synthase family.</text>
</comment>
<evidence type="ECO:0000256" key="9">
    <source>
        <dbReference type="ARBA" id="ARBA00017684"/>
    </source>
</evidence>
<evidence type="ECO:0000313" key="23">
    <source>
        <dbReference type="Proteomes" id="UP000249239"/>
    </source>
</evidence>
<dbReference type="Proteomes" id="UP000249239">
    <property type="component" value="Unassembled WGS sequence"/>
</dbReference>
<keyword evidence="12" id="KW-0479">Metal-binding</keyword>
<proteinExistence type="inferred from homology"/>
<evidence type="ECO:0000256" key="2">
    <source>
        <dbReference type="ARBA" id="ARBA00001911"/>
    </source>
</evidence>
<evidence type="ECO:0000313" key="22">
    <source>
        <dbReference type="EMBL" id="PZX20613.1"/>
    </source>
</evidence>
<dbReference type="PIRSF" id="PIRSF001455">
    <property type="entry name" value="DHQ_synth"/>
    <property type="match status" value="1"/>
</dbReference>
<evidence type="ECO:0000259" key="21">
    <source>
        <dbReference type="Pfam" id="PF24621"/>
    </source>
</evidence>
<evidence type="ECO:0000256" key="14">
    <source>
        <dbReference type="ARBA" id="ARBA00022833"/>
    </source>
</evidence>
<dbReference type="OrthoDB" id="9806583at2"/>
<dbReference type="Gene3D" id="1.20.1090.10">
    <property type="entry name" value="Dehydroquinate synthase-like - alpha domain"/>
    <property type="match status" value="1"/>
</dbReference>
<dbReference type="RefSeq" id="WP_111443787.1">
    <property type="nucleotide sequence ID" value="NZ_QKZK01000001.1"/>
</dbReference>
<comment type="pathway">
    <text evidence="6">Metabolic intermediate biosynthesis; chorismate biosynthesis; chorismate from D-erythrose 4-phosphate and phosphoenolpyruvate: step 2/7.</text>
</comment>
<feature type="domain" description="3-dehydroquinate synthase N-terminal" evidence="20">
    <location>
        <begin position="61"/>
        <end position="172"/>
    </location>
</feature>
<evidence type="ECO:0000256" key="1">
    <source>
        <dbReference type="ARBA" id="ARBA00001393"/>
    </source>
</evidence>
<comment type="cofactor">
    <cofactor evidence="2">
        <name>NAD(+)</name>
        <dbReference type="ChEBI" id="CHEBI:57540"/>
    </cofactor>
</comment>
<reference evidence="22 23" key="1">
    <citation type="submission" date="2018-06" db="EMBL/GenBank/DDBJ databases">
        <title>Genomic Encyclopedia of Archaeal and Bacterial Type Strains, Phase II (KMG-II): from individual species to whole genera.</title>
        <authorList>
            <person name="Goeker M."/>
        </authorList>
    </citation>
    <scope>NUCLEOTIDE SEQUENCE [LARGE SCALE GENOMIC DNA]</scope>
    <source>
        <strain evidence="22 23">DSM 6779</strain>
    </source>
</reference>
<comment type="cofactor">
    <cofactor evidence="3">
        <name>Co(2+)</name>
        <dbReference type="ChEBI" id="CHEBI:48828"/>
    </cofactor>
</comment>
<evidence type="ECO:0000256" key="12">
    <source>
        <dbReference type="ARBA" id="ARBA00022723"/>
    </source>
</evidence>
<evidence type="ECO:0000256" key="17">
    <source>
        <dbReference type="ARBA" id="ARBA00023239"/>
    </source>
</evidence>
<dbReference type="Pfam" id="PF01761">
    <property type="entry name" value="DHQ_synthase"/>
    <property type="match status" value="1"/>
</dbReference>
<evidence type="ECO:0000256" key="10">
    <source>
        <dbReference type="ARBA" id="ARBA00022490"/>
    </source>
</evidence>
<dbReference type="InterPro" id="IPR016037">
    <property type="entry name" value="DHQ_synth_AroB"/>
</dbReference>
<evidence type="ECO:0000259" key="20">
    <source>
        <dbReference type="Pfam" id="PF01761"/>
    </source>
</evidence>
<keyword evidence="14" id="KW-0862">Zinc</keyword>
<dbReference type="InterPro" id="IPR030963">
    <property type="entry name" value="DHQ_synth_fam"/>
</dbReference>
<dbReference type="NCBIfam" id="TIGR01357">
    <property type="entry name" value="aroB"/>
    <property type="match status" value="1"/>
</dbReference>
<evidence type="ECO:0000256" key="5">
    <source>
        <dbReference type="ARBA" id="ARBA00004496"/>
    </source>
</evidence>
<dbReference type="EC" id="4.2.3.4" evidence="8 19"/>
<keyword evidence="18" id="KW-0170">Cobalt</keyword>
<dbReference type="CDD" id="cd08195">
    <property type="entry name" value="DHQS"/>
    <property type="match status" value="1"/>
</dbReference>
<keyword evidence="15" id="KW-0520">NAD</keyword>
<sequence length="357" mass="39577">MVRLNFKVSNVYMAENLADDLDQLLNAYNRDKVFVLTDDNSFRYCYPRIAGVKGIDAARTIVIESGDDHKHIEAVAKVWKALSNGGADRKSVLINLGGGMPTDLGGFAAATFKRGIRFINIPTTLLSQVDASVGGKTGINFEGFKNEIGVFQQADAVLVDTQFFETLDSDNLVSGFAEMIKHTLIYTSQGWNDLKSFDILNPDFVRLKQLVAESISIKDFFVEADPREQGIRKALNFGHTLGHAIESFALKAGSPMLHGHAVAYGMIGELYLSVTKLGLPRAEADAISAEITRVYGHFPVLAEHNDVIFEWTRHDKKNEDDRINFSLLKAIGQVEVNVNCSKADILDAMDYYRSFNK</sequence>
<evidence type="ECO:0000256" key="13">
    <source>
        <dbReference type="ARBA" id="ARBA00022741"/>
    </source>
</evidence>
<dbReference type="PANTHER" id="PTHR43622:SF7">
    <property type="entry name" value="3-DEHYDROQUINATE SYNTHASE, CHLOROPLASTIC"/>
    <property type="match status" value="1"/>
</dbReference>
<dbReference type="GO" id="GO:0003856">
    <property type="term" value="F:3-dehydroquinate synthase activity"/>
    <property type="evidence" value="ECO:0007669"/>
    <property type="project" value="UniProtKB-UniRule"/>
</dbReference>
<dbReference type="Pfam" id="PF24621">
    <property type="entry name" value="DHQS_C"/>
    <property type="match status" value="1"/>
</dbReference>
<evidence type="ECO:0000256" key="16">
    <source>
        <dbReference type="ARBA" id="ARBA00023141"/>
    </source>
</evidence>
<comment type="function">
    <text evidence="4">Catalyzes the conversion of 3-deoxy-D-arabino-heptulosonate 7-phosphate (DAHP) to dehydroquinate (DHQ).</text>
</comment>
<evidence type="ECO:0000256" key="15">
    <source>
        <dbReference type="ARBA" id="ARBA00023027"/>
    </source>
</evidence>
<dbReference type="GO" id="GO:0005737">
    <property type="term" value="C:cytoplasm"/>
    <property type="evidence" value="ECO:0007669"/>
    <property type="project" value="UniProtKB-SubCell"/>
</dbReference>
<dbReference type="GO" id="GO:0008652">
    <property type="term" value="P:amino acid biosynthetic process"/>
    <property type="evidence" value="ECO:0007669"/>
    <property type="project" value="UniProtKB-KW"/>
</dbReference>
<feature type="domain" description="3-dehydroquinate synthase C-terminal" evidence="21">
    <location>
        <begin position="175"/>
        <end position="318"/>
    </location>
</feature>
<dbReference type="InterPro" id="IPR030960">
    <property type="entry name" value="DHQS/DOIS_N"/>
</dbReference>